<comment type="subcellular location">
    <subcellularLocation>
        <location evidence="1">Cytoplasm</location>
    </subcellularLocation>
</comment>
<dbReference type="GO" id="GO:0031902">
    <property type="term" value="C:late endosome membrane"/>
    <property type="evidence" value="ECO:0007669"/>
    <property type="project" value="TreeGrafter"/>
</dbReference>
<dbReference type="GO" id="GO:0008289">
    <property type="term" value="F:lipid binding"/>
    <property type="evidence" value="ECO:0007669"/>
    <property type="project" value="UniProtKB-KW"/>
</dbReference>
<evidence type="ECO:0000256" key="6">
    <source>
        <dbReference type="ARBA" id="ARBA00023055"/>
    </source>
</evidence>
<dbReference type="GO" id="GO:0005789">
    <property type="term" value="C:endoplasmic reticulum membrane"/>
    <property type="evidence" value="ECO:0007669"/>
    <property type="project" value="TreeGrafter"/>
</dbReference>
<dbReference type="InterPro" id="IPR023393">
    <property type="entry name" value="START-like_dom_sf"/>
</dbReference>
<dbReference type="SUPFAM" id="SSF55961">
    <property type="entry name" value="Bet v1-like"/>
    <property type="match status" value="1"/>
</dbReference>
<evidence type="ECO:0000256" key="10">
    <source>
        <dbReference type="ARBA" id="ARBA00077188"/>
    </source>
</evidence>
<gene>
    <name evidence="13" type="ORF">CTOB1V02_LOCUS3358</name>
</gene>
<evidence type="ECO:0000259" key="12">
    <source>
        <dbReference type="PROSITE" id="PS50848"/>
    </source>
</evidence>
<dbReference type="EMBL" id="OB660566">
    <property type="protein sequence ID" value="CAD7225416.1"/>
    <property type="molecule type" value="Genomic_DNA"/>
</dbReference>
<dbReference type="OrthoDB" id="6381097at2759"/>
<keyword evidence="7" id="KW-0446">Lipid-binding</keyword>
<feature type="domain" description="START" evidence="12">
    <location>
        <begin position="311"/>
        <end position="496"/>
    </location>
</feature>
<accession>A0A7R8ZMD6</accession>
<dbReference type="Pfam" id="PF01852">
    <property type="entry name" value="START"/>
    <property type="match status" value="1"/>
</dbReference>
<sequence>MQYNLTNPKASDFSQNGQSAVVAQLLGQKTGGFFVEAGAYNGEDLSNTLYFERELNWTGLLVEPDPWNYYALKKRRRKAYSMGACLSSNRQIREVRFKQSDTMGKVVPENFPGKGIFTHQTCFPLHVLLLALEQNHVDFLSLDVEGLEEEPYFSNSRRLQGTQNTKLRPFRVEGRGGSSGRGGSKGGGSSYYWTVGVSRGWLICAVAFSKPRADDHHPEEVDLFDWDLERITEKELNLYDQELEVAKDLLWRTLSCKRCGNRVPFDQKLSWMKYCSCQSPSSSPTVGSLLPAHSMRGVSKKRQEYEGEGEWEAIMERHDLILWRRLRQDGLYEYRSYGRYEDVSANSFLRAHMDLGFRTKWDETTLDIHVIDKDKSSDSVVIYWLSKFPYPMYNRDFVFKRSHRVSDDGRTVVVLSKITTHPNAPLKRENHRVQEYQSVLNVRPFRRFDEPGLEYTFQYVDNPGSNLPGFFVSYVAYKGFPTFIEKAHQRYDVLDALTPPMGSRRP</sequence>
<dbReference type="Pfam" id="PF05050">
    <property type="entry name" value="Methyltransf_21"/>
    <property type="match status" value="1"/>
</dbReference>
<keyword evidence="3" id="KW-0963">Cytoplasm</keyword>
<dbReference type="AlphaFoldDB" id="A0A7R8ZMD6"/>
<dbReference type="PANTHER" id="PTHR34009">
    <property type="entry name" value="PROTEIN STAR"/>
    <property type="match status" value="1"/>
</dbReference>
<dbReference type="InterPro" id="IPR029063">
    <property type="entry name" value="SAM-dependent_MTases_sf"/>
</dbReference>
<proteinExistence type="predicted"/>
<comment type="subunit">
    <text evidence="8">Interacts with ACOT13/THEM2.</text>
</comment>
<dbReference type="GO" id="GO:0006888">
    <property type="term" value="P:endoplasmic reticulum to Golgi vesicle-mediated transport"/>
    <property type="evidence" value="ECO:0007669"/>
    <property type="project" value="TreeGrafter"/>
</dbReference>
<protein>
    <recommendedName>
        <fullName evidence="9">Phosphatidylcholine transfer protein</fullName>
    </recommendedName>
    <alternativeName>
        <fullName evidence="11">START domain-containing protein 2</fullName>
    </alternativeName>
    <alternativeName>
        <fullName evidence="10">StAR-related lipid transfer protein 2</fullName>
    </alternativeName>
</protein>
<evidence type="ECO:0000256" key="9">
    <source>
        <dbReference type="ARBA" id="ARBA00069061"/>
    </source>
</evidence>
<evidence type="ECO:0000313" key="13">
    <source>
        <dbReference type="EMBL" id="CAD7225416.1"/>
    </source>
</evidence>
<dbReference type="GO" id="GO:0016197">
    <property type="term" value="P:endosomal transport"/>
    <property type="evidence" value="ECO:0007669"/>
    <property type="project" value="TreeGrafter"/>
</dbReference>
<dbReference type="GO" id="GO:0005886">
    <property type="term" value="C:plasma membrane"/>
    <property type="evidence" value="ECO:0007669"/>
    <property type="project" value="TreeGrafter"/>
</dbReference>
<keyword evidence="6" id="KW-0445">Lipid transport</keyword>
<evidence type="ECO:0000256" key="11">
    <source>
        <dbReference type="ARBA" id="ARBA00079049"/>
    </source>
</evidence>
<dbReference type="GO" id="GO:0005794">
    <property type="term" value="C:Golgi apparatus"/>
    <property type="evidence" value="ECO:0007669"/>
    <property type="project" value="TreeGrafter"/>
</dbReference>
<evidence type="ECO:0000256" key="4">
    <source>
        <dbReference type="ARBA" id="ARBA00022553"/>
    </source>
</evidence>
<dbReference type="Gene3D" id="3.40.50.150">
    <property type="entry name" value="Vaccinia Virus protein VP39"/>
    <property type="match status" value="1"/>
</dbReference>
<dbReference type="InterPro" id="IPR053202">
    <property type="entry name" value="EGF_Rcpt_Signaling_Reg"/>
</dbReference>
<evidence type="ECO:0000256" key="3">
    <source>
        <dbReference type="ARBA" id="ARBA00022490"/>
    </source>
</evidence>
<dbReference type="InterPro" id="IPR002913">
    <property type="entry name" value="START_lipid-bd_dom"/>
</dbReference>
<dbReference type="FunFam" id="3.30.530.20:FF:000017">
    <property type="entry name" value="Phosphatidylcholine transfer protein, putative"/>
    <property type="match status" value="1"/>
</dbReference>
<dbReference type="InterPro" id="IPR006342">
    <property type="entry name" value="FkbM_mtfrase"/>
</dbReference>
<dbReference type="GO" id="GO:0006869">
    <property type="term" value="P:lipid transport"/>
    <property type="evidence" value="ECO:0007669"/>
    <property type="project" value="UniProtKB-KW"/>
</dbReference>
<evidence type="ECO:0000256" key="5">
    <source>
        <dbReference type="ARBA" id="ARBA00022990"/>
    </source>
</evidence>
<dbReference type="GO" id="GO:0005829">
    <property type="term" value="C:cytosol"/>
    <property type="evidence" value="ECO:0007669"/>
    <property type="project" value="UniProtKB-ARBA"/>
</dbReference>
<dbReference type="PANTHER" id="PTHR34009:SF2">
    <property type="entry name" value="PROTEIN STAR"/>
    <property type="match status" value="1"/>
</dbReference>
<keyword evidence="5" id="KW-0007">Acetylation</keyword>
<evidence type="ECO:0000256" key="2">
    <source>
        <dbReference type="ARBA" id="ARBA00022448"/>
    </source>
</evidence>
<keyword evidence="2" id="KW-0813">Transport</keyword>
<organism evidence="13">
    <name type="scientific">Cyprideis torosa</name>
    <dbReference type="NCBI Taxonomy" id="163714"/>
    <lineage>
        <taxon>Eukaryota</taxon>
        <taxon>Metazoa</taxon>
        <taxon>Ecdysozoa</taxon>
        <taxon>Arthropoda</taxon>
        <taxon>Crustacea</taxon>
        <taxon>Oligostraca</taxon>
        <taxon>Ostracoda</taxon>
        <taxon>Podocopa</taxon>
        <taxon>Podocopida</taxon>
        <taxon>Cytherocopina</taxon>
        <taxon>Cytheroidea</taxon>
        <taxon>Cytherideidae</taxon>
        <taxon>Cyprideis</taxon>
    </lineage>
</organism>
<dbReference type="PROSITE" id="PS50848">
    <property type="entry name" value="START"/>
    <property type="match status" value="1"/>
</dbReference>
<evidence type="ECO:0000256" key="1">
    <source>
        <dbReference type="ARBA" id="ARBA00004496"/>
    </source>
</evidence>
<dbReference type="Gene3D" id="3.30.530.20">
    <property type="match status" value="1"/>
</dbReference>
<evidence type="ECO:0000256" key="8">
    <source>
        <dbReference type="ARBA" id="ARBA00063535"/>
    </source>
</evidence>
<name>A0A7R8ZMD6_9CRUS</name>
<keyword evidence="4" id="KW-0597">Phosphoprotein</keyword>
<reference evidence="13" key="1">
    <citation type="submission" date="2020-11" db="EMBL/GenBank/DDBJ databases">
        <authorList>
            <person name="Tran Van P."/>
        </authorList>
    </citation>
    <scope>NUCLEOTIDE SEQUENCE</scope>
</reference>
<evidence type="ECO:0000256" key="7">
    <source>
        <dbReference type="ARBA" id="ARBA00023121"/>
    </source>
</evidence>